<evidence type="ECO:0008006" key="4">
    <source>
        <dbReference type="Google" id="ProtNLM"/>
    </source>
</evidence>
<dbReference type="InterPro" id="IPR011010">
    <property type="entry name" value="DNA_brk_join_enz"/>
</dbReference>
<dbReference type="STRING" id="82374.NZ47_07600"/>
<evidence type="ECO:0000313" key="3">
    <source>
        <dbReference type="Proteomes" id="UP000030993"/>
    </source>
</evidence>
<accession>A0A0B2JYW6</accession>
<comment type="caution">
    <text evidence="2">The sequence shown here is derived from an EMBL/GenBank/DDBJ whole genome shotgun (WGS) entry which is preliminary data.</text>
</comment>
<proteinExistence type="predicted"/>
<dbReference type="SUPFAM" id="SSF56349">
    <property type="entry name" value="DNA breaking-rejoining enzymes"/>
    <property type="match status" value="1"/>
</dbReference>
<keyword evidence="3" id="KW-1185">Reference proteome</keyword>
<dbReference type="Gene3D" id="1.10.443.10">
    <property type="entry name" value="Intergrase catalytic core"/>
    <property type="match status" value="1"/>
</dbReference>
<dbReference type="InterPro" id="IPR013762">
    <property type="entry name" value="Integrase-like_cat_sf"/>
</dbReference>
<dbReference type="AlphaFoldDB" id="A0A0B2JYW6"/>
<name>A0A0B2JYW6_9FIRM</name>
<evidence type="ECO:0000256" key="1">
    <source>
        <dbReference type="ARBA" id="ARBA00023172"/>
    </source>
</evidence>
<dbReference type="InterPro" id="IPR036162">
    <property type="entry name" value="Resolvase-like_N_sf"/>
</dbReference>
<dbReference type="GO" id="GO:0000150">
    <property type="term" value="F:DNA strand exchange activity"/>
    <property type="evidence" value="ECO:0007669"/>
    <property type="project" value="InterPro"/>
</dbReference>
<keyword evidence="1" id="KW-0233">DNA recombination</keyword>
<dbReference type="GO" id="GO:0003677">
    <property type="term" value="F:DNA binding"/>
    <property type="evidence" value="ECO:0007669"/>
    <property type="project" value="InterPro"/>
</dbReference>
<evidence type="ECO:0000313" key="2">
    <source>
        <dbReference type="EMBL" id="KHM51953.1"/>
    </source>
</evidence>
<dbReference type="RefSeq" id="WP_039208687.1">
    <property type="nucleotide sequence ID" value="NZ_JSCE01000157.1"/>
</dbReference>
<dbReference type="Proteomes" id="UP000030993">
    <property type="component" value="Unassembled WGS sequence"/>
</dbReference>
<organism evidence="2 3">
    <name type="scientific">Anaerovibrio lipolyticus</name>
    <dbReference type="NCBI Taxonomy" id="82374"/>
    <lineage>
        <taxon>Bacteria</taxon>
        <taxon>Bacillati</taxon>
        <taxon>Bacillota</taxon>
        <taxon>Negativicutes</taxon>
        <taxon>Selenomonadales</taxon>
        <taxon>Selenomonadaceae</taxon>
        <taxon>Anaerovibrio</taxon>
    </lineage>
</organism>
<sequence length="83" mass="9348">MNKIYGYARISRKEQSIDRQIRNIRAACPDVHVVQEAEAGVPVKVVSERLGHSSAKMTLDVYAHVIAHQQDKAVAALEKYMKE</sequence>
<reference evidence="2 3" key="1">
    <citation type="journal article" date="2013" name="PLoS ONE">
        <title>Identification and characterization of three novel lipases belonging to families II and V from Anaerovibrio lipolyticus 5ST.</title>
        <authorList>
            <person name="Prive F."/>
            <person name="Kaderbhai N.N."/>
            <person name="Girdwood S."/>
            <person name="Worgan H.J."/>
            <person name="Pinloche E."/>
            <person name="Scollan N.D."/>
            <person name="Huws S.A."/>
            <person name="Newbold C.J."/>
        </authorList>
    </citation>
    <scope>NUCLEOTIDE SEQUENCE [LARGE SCALE GENOMIC DNA]</scope>
    <source>
        <strain evidence="2 3">5S</strain>
    </source>
</reference>
<gene>
    <name evidence="2" type="ORF">NZ47_07600</name>
</gene>
<dbReference type="SUPFAM" id="SSF53041">
    <property type="entry name" value="Resolvase-like"/>
    <property type="match status" value="1"/>
</dbReference>
<dbReference type="EMBL" id="JSCE01000157">
    <property type="protein sequence ID" value="KHM51953.1"/>
    <property type="molecule type" value="Genomic_DNA"/>
</dbReference>
<dbReference type="GO" id="GO:0015074">
    <property type="term" value="P:DNA integration"/>
    <property type="evidence" value="ECO:0007669"/>
    <property type="project" value="InterPro"/>
</dbReference>
<protein>
    <recommendedName>
        <fullName evidence="4">Tyr recombinase domain-containing protein</fullName>
    </recommendedName>
</protein>